<evidence type="ECO:0000256" key="1">
    <source>
        <dbReference type="ARBA" id="ARBA00009084"/>
    </source>
</evidence>
<dbReference type="Gene3D" id="1.10.275.10">
    <property type="entry name" value="Fumarase/aspartase (N-terminal domain)"/>
    <property type="match status" value="1"/>
</dbReference>
<name>A0ABR7YE12_9SPHI</name>
<feature type="binding site" evidence="3">
    <location>
        <begin position="325"/>
        <end position="327"/>
    </location>
    <ligand>
        <name>substrate</name>
    </ligand>
</feature>
<keyword evidence="2 3" id="KW-0456">Lyase</keyword>
<dbReference type="InterPro" id="IPR008948">
    <property type="entry name" value="L-Aspartase-like"/>
</dbReference>
<feature type="binding site" evidence="3">
    <location>
        <begin position="98"/>
        <end position="100"/>
    </location>
    <ligand>
        <name>substrate</name>
    </ligand>
</feature>
<dbReference type="PANTHER" id="PTHR11444">
    <property type="entry name" value="ASPARTATEAMMONIA/ARGININOSUCCINATE/ADENYLOSUCCINATE LYASE"/>
    <property type="match status" value="1"/>
</dbReference>
<dbReference type="GO" id="GO:0004333">
    <property type="term" value="F:fumarate hydratase activity"/>
    <property type="evidence" value="ECO:0007669"/>
    <property type="project" value="UniProtKB-EC"/>
</dbReference>
<evidence type="ECO:0000256" key="3">
    <source>
        <dbReference type="HAMAP-Rule" id="MF_00743"/>
    </source>
</evidence>
<accession>A0ABR7YE12</accession>
<feature type="active site" evidence="3">
    <location>
        <position position="319"/>
    </location>
</feature>
<keyword evidence="3" id="KW-0816">Tricarboxylic acid cycle</keyword>
<feature type="binding site" evidence="3">
    <location>
        <position position="188"/>
    </location>
    <ligand>
        <name>substrate</name>
    </ligand>
</feature>
<dbReference type="PANTHER" id="PTHR11444:SF1">
    <property type="entry name" value="FUMARATE HYDRATASE, MITOCHONDRIAL"/>
    <property type="match status" value="1"/>
</dbReference>
<dbReference type="InterPro" id="IPR005677">
    <property type="entry name" value="Fum_hydII"/>
</dbReference>
<comment type="caution">
    <text evidence="6">The sequence shown here is derived from an EMBL/GenBank/DDBJ whole genome shotgun (WGS) entry which is preliminary data.</text>
</comment>
<dbReference type="RefSeq" id="WP_190302039.1">
    <property type="nucleotide sequence ID" value="NZ_JACOIJ010000012.1"/>
</dbReference>
<dbReference type="CDD" id="cd01362">
    <property type="entry name" value="Fumarase_classII"/>
    <property type="match status" value="1"/>
</dbReference>
<dbReference type="PRINTS" id="PR00149">
    <property type="entry name" value="FUMRATELYASE"/>
</dbReference>
<dbReference type="NCBIfam" id="NF008909">
    <property type="entry name" value="PRK12273.1"/>
    <property type="match status" value="1"/>
</dbReference>
<feature type="binding site" evidence="3">
    <location>
        <position position="320"/>
    </location>
    <ligand>
        <name>substrate</name>
    </ligand>
</feature>
<reference evidence="6 7" key="1">
    <citation type="submission" date="2020-08" db="EMBL/GenBank/DDBJ databases">
        <title>Sphingobacterium sp. DN04309 isolated from aquaculture water.</title>
        <authorList>
            <person name="Zhang M."/>
        </authorList>
    </citation>
    <scope>NUCLEOTIDE SEQUENCE [LARGE SCALE GENOMIC DNA]</scope>
    <source>
        <strain evidence="6 7">DN04309</strain>
    </source>
</reference>
<feature type="binding site" evidence="3">
    <location>
        <begin position="140"/>
        <end position="142"/>
    </location>
    <ligand>
        <name>substrate</name>
    </ligand>
</feature>
<dbReference type="InterPro" id="IPR000362">
    <property type="entry name" value="Fumarate_lyase_fam"/>
</dbReference>
<dbReference type="HAMAP" id="MF_00743">
    <property type="entry name" value="FumaraseC"/>
    <property type="match status" value="1"/>
</dbReference>
<keyword evidence="7" id="KW-1185">Reference proteome</keyword>
<evidence type="ECO:0000259" key="4">
    <source>
        <dbReference type="Pfam" id="PF00206"/>
    </source>
</evidence>
<dbReference type="InterPro" id="IPR020557">
    <property type="entry name" value="Fumarate_lyase_CS"/>
</dbReference>
<sequence>MSFRIEKDTMGEVQVPADKYWGAQTERSRNNFKIGPSGSMPKEIIEGFAYLKKAAAYANHELGVLPIEKRDAIAAVCDEILAGKLDSEFPLVIWQTGSGTQSNMNVNEVIANRAQVLAGGKIGEGEPVLKANDDVNKSQSSNDTFPTGMHIAAYKAVVEVTIPGVEKLRDTLQRKSQEFMNVVKIGRTHLMDATPLTLGQELSGYVAQLNYGIKAVKNTLAHLSEVALGGTAVGTGLNTPKGYDVTVAKYIAEFTGLPFVTAPNKFEALASHDAIVETHGALKQLAVSLNKIANDIRMLASGPRSGIGEILIPENEPGSSIMPGKVNPTQCEALTMVAAQVMGNDVAITIGGTQGHYELNVFKPVMAANFLQSARLIGDACVSFEEHCASGIEPNYARIKELVDNSLMLVTALNTKIGYYKAAEIAQTAHKNNSTLKETAIALGYVTAEQFDEWVKPEDMVGSLK</sequence>
<dbReference type="Gene3D" id="1.20.200.10">
    <property type="entry name" value="Fumarase/aspartase (Central domain)"/>
    <property type="match status" value="1"/>
</dbReference>
<comment type="catalytic activity">
    <reaction evidence="3">
        <text>(S)-malate = fumarate + H2O</text>
        <dbReference type="Rhea" id="RHEA:12460"/>
        <dbReference type="ChEBI" id="CHEBI:15377"/>
        <dbReference type="ChEBI" id="CHEBI:15589"/>
        <dbReference type="ChEBI" id="CHEBI:29806"/>
        <dbReference type="EC" id="4.2.1.2"/>
    </reaction>
</comment>
<dbReference type="EMBL" id="JACOIJ010000012">
    <property type="protein sequence ID" value="MBD1429552.1"/>
    <property type="molecule type" value="Genomic_DNA"/>
</dbReference>
<evidence type="ECO:0000256" key="2">
    <source>
        <dbReference type="ARBA" id="ARBA00023239"/>
    </source>
</evidence>
<feature type="active site" description="Proton donor/acceptor" evidence="3">
    <location>
        <position position="189"/>
    </location>
</feature>
<gene>
    <name evidence="3 6" type="primary">fumC</name>
    <name evidence="6" type="ORF">H8B04_08215</name>
</gene>
<dbReference type="NCBIfam" id="TIGR00979">
    <property type="entry name" value="fumC_II"/>
    <property type="match status" value="1"/>
</dbReference>
<comment type="subunit">
    <text evidence="3">Homotetramer.</text>
</comment>
<dbReference type="Pfam" id="PF00206">
    <property type="entry name" value="Lyase_1"/>
    <property type="match status" value="1"/>
</dbReference>
<dbReference type="Pfam" id="PF10415">
    <property type="entry name" value="FumaraseC_C"/>
    <property type="match status" value="1"/>
</dbReference>
<dbReference type="SUPFAM" id="SSF48557">
    <property type="entry name" value="L-aspartase-like"/>
    <property type="match status" value="1"/>
</dbReference>
<feature type="domain" description="Fumarate lyase N-terminal" evidence="4">
    <location>
        <begin position="11"/>
        <end position="343"/>
    </location>
</feature>
<comment type="miscellaneous">
    <text evidence="3">There are 2 substrate-binding sites: the catalytic A site, and the non-catalytic B site that may play a role in the transfer of substrate or product between the active site and the solvent. Alternatively, the B site may bind allosteric effectors.</text>
</comment>
<evidence type="ECO:0000313" key="6">
    <source>
        <dbReference type="EMBL" id="MBD1429552.1"/>
    </source>
</evidence>
<feature type="domain" description="Fumarase C C-terminal" evidence="5">
    <location>
        <begin position="409"/>
        <end position="461"/>
    </location>
</feature>
<protein>
    <recommendedName>
        <fullName evidence="3">Fumarate hydratase class II</fullName>
        <shortName evidence="3">Fumarase C</shortName>
        <ecNumber evidence="3">4.2.1.2</ecNumber>
    </recommendedName>
    <alternativeName>
        <fullName evidence="3">Aerobic fumarase</fullName>
    </alternativeName>
    <alternativeName>
        <fullName evidence="3">Iron-independent fumarase</fullName>
    </alternativeName>
</protein>
<dbReference type="EC" id="4.2.1.2" evidence="3"/>
<comment type="function">
    <text evidence="3">Involved in the TCA cycle. Catalyzes the stereospecific interconversion of fumarate to L-malate.</text>
</comment>
<dbReference type="PROSITE" id="PS00163">
    <property type="entry name" value="FUMARATE_LYASES"/>
    <property type="match status" value="1"/>
</dbReference>
<organism evidence="6 7">
    <name type="scientific">Sphingobacterium litopenaei</name>
    <dbReference type="NCBI Taxonomy" id="2763500"/>
    <lineage>
        <taxon>Bacteria</taxon>
        <taxon>Pseudomonadati</taxon>
        <taxon>Bacteroidota</taxon>
        <taxon>Sphingobacteriia</taxon>
        <taxon>Sphingobacteriales</taxon>
        <taxon>Sphingobacteriaceae</taxon>
        <taxon>Sphingobacterium</taxon>
    </lineage>
</organism>
<keyword evidence="3" id="KW-0963">Cytoplasm</keyword>
<dbReference type="Proteomes" id="UP000651271">
    <property type="component" value="Unassembled WGS sequence"/>
</dbReference>
<proteinExistence type="inferred from homology"/>
<comment type="subcellular location">
    <subcellularLocation>
        <location evidence="3">Cytoplasm</location>
    </subcellularLocation>
</comment>
<dbReference type="InterPro" id="IPR022761">
    <property type="entry name" value="Fumarate_lyase_N"/>
</dbReference>
<evidence type="ECO:0000259" key="5">
    <source>
        <dbReference type="Pfam" id="PF10415"/>
    </source>
</evidence>
<dbReference type="Gene3D" id="1.10.40.30">
    <property type="entry name" value="Fumarase/aspartase (C-terminal domain)"/>
    <property type="match status" value="1"/>
</dbReference>
<comment type="caution">
    <text evidence="3">Lacks conserved residue(s) required for the propagation of feature annotation.</text>
</comment>
<comment type="similarity">
    <text evidence="1 3">Belongs to the class-II fumarase/aspartase family. Fumarase subfamily.</text>
</comment>
<feature type="site" description="Important for catalytic activity" evidence="3">
    <location>
        <position position="332"/>
    </location>
</feature>
<evidence type="ECO:0000313" key="7">
    <source>
        <dbReference type="Proteomes" id="UP000651271"/>
    </source>
</evidence>
<dbReference type="InterPro" id="IPR018951">
    <property type="entry name" value="Fumarase_C_C"/>
</dbReference>
<dbReference type="InterPro" id="IPR024083">
    <property type="entry name" value="Fumarase/histidase_N"/>
</dbReference>
<comment type="pathway">
    <text evidence="3">Carbohydrate metabolism; tricarboxylic acid cycle; (S)-malate from fumarate: step 1/1.</text>
</comment>